<dbReference type="InterPro" id="IPR052712">
    <property type="entry name" value="Acid_resist_chaperone_HdeD"/>
</dbReference>
<dbReference type="Proteomes" id="UP000078084">
    <property type="component" value="Unassembled WGS sequence"/>
</dbReference>
<name>A0A171KR09_9BURK</name>
<keyword evidence="3" id="KW-1185">Reference proteome</keyword>
<dbReference type="Pfam" id="PF03729">
    <property type="entry name" value="DUF308"/>
    <property type="match status" value="1"/>
</dbReference>
<dbReference type="PANTHER" id="PTHR34989">
    <property type="entry name" value="PROTEIN HDED"/>
    <property type="match status" value="1"/>
</dbReference>
<feature type="transmembrane region" description="Helical" evidence="1">
    <location>
        <begin position="30"/>
        <end position="48"/>
    </location>
</feature>
<evidence type="ECO:0000256" key="1">
    <source>
        <dbReference type="SAM" id="Phobius"/>
    </source>
</evidence>
<gene>
    <name evidence="2" type="ORF">AAV32_12335</name>
</gene>
<evidence type="ECO:0008006" key="4">
    <source>
        <dbReference type="Google" id="ProtNLM"/>
    </source>
</evidence>
<dbReference type="AlphaFoldDB" id="A0A171KR09"/>
<feature type="transmembrane region" description="Helical" evidence="1">
    <location>
        <begin position="84"/>
        <end position="103"/>
    </location>
</feature>
<keyword evidence="1" id="KW-0472">Membrane</keyword>
<organism evidence="2 3">
    <name type="scientific">Kerstersia gyiorum</name>
    <dbReference type="NCBI Taxonomy" id="206506"/>
    <lineage>
        <taxon>Bacteria</taxon>
        <taxon>Pseudomonadati</taxon>
        <taxon>Pseudomonadota</taxon>
        <taxon>Betaproteobacteria</taxon>
        <taxon>Burkholderiales</taxon>
        <taxon>Alcaligenaceae</taxon>
        <taxon>Kerstersia</taxon>
    </lineage>
</organism>
<dbReference type="RefSeq" id="WP_068372489.1">
    <property type="nucleotide sequence ID" value="NZ_JBLLEH010000003.1"/>
</dbReference>
<comment type="caution">
    <text evidence="2">The sequence shown here is derived from an EMBL/GenBank/DDBJ whole genome shotgun (WGS) entry which is preliminary data.</text>
</comment>
<feature type="transmembrane region" description="Helical" evidence="1">
    <location>
        <begin position="167"/>
        <end position="191"/>
    </location>
</feature>
<dbReference type="EMBL" id="LBNE01000008">
    <property type="protein sequence ID" value="KKO71326.1"/>
    <property type="molecule type" value="Genomic_DNA"/>
</dbReference>
<accession>A0A171KR09</accession>
<feature type="transmembrane region" description="Helical" evidence="1">
    <location>
        <begin position="109"/>
        <end position="130"/>
    </location>
</feature>
<dbReference type="InterPro" id="IPR005325">
    <property type="entry name" value="DUF308_memb"/>
</dbReference>
<proteinExistence type="predicted"/>
<protein>
    <recommendedName>
        <fullName evidence="4">HdeD family acid-resistance protein</fullName>
    </recommendedName>
</protein>
<reference evidence="2 3" key="1">
    <citation type="submission" date="2015-04" db="EMBL/GenBank/DDBJ databases">
        <title>Genome sequence of Kerstersia gyiorum CG1.</title>
        <authorList>
            <person name="Greninger A.L."/>
            <person name="Kozyreva V."/>
            <person name="Chaturvedi V."/>
        </authorList>
    </citation>
    <scope>NUCLEOTIDE SEQUENCE [LARGE SCALE GENOMIC DNA]</scope>
    <source>
        <strain evidence="2 3">CG1</strain>
    </source>
</reference>
<dbReference type="STRING" id="206506.AAV32_12335"/>
<feature type="transmembrane region" description="Helical" evidence="1">
    <location>
        <begin position="142"/>
        <end position="161"/>
    </location>
</feature>
<keyword evidence="1" id="KW-0812">Transmembrane</keyword>
<evidence type="ECO:0000313" key="3">
    <source>
        <dbReference type="Proteomes" id="UP000078084"/>
    </source>
</evidence>
<sequence>MSDRKPPVVPSEYSAPIADALKGLQASWRWFITVGLILLVLGLVASVHVLAATVFSVVFVGTLIVIAGVSQLVQAWRIKSWPGFLLWSLAGLLYTAAGIIAIVNPITGAAALTLLLGATLIASGAMRLWLWFNNRSQQGWGWIATSGVVTLLAGILIAAGWPDNSLWILGLLLALDLLFQGWTLLLLGLALRNSASK</sequence>
<evidence type="ECO:0000313" key="2">
    <source>
        <dbReference type="EMBL" id="KKO71326.1"/>
    </source>
</evidence>
<dbReference type="GO" id="GO:0005886">
    <property type="term" value="C:plasma membrane"/>
    <property type="evidence" value="ECO:0007669"/>
    <property type="project" value="TreeGrafter"/>
</dbReference>
<feature type="transmembrane region" description="Helical" evidence="1">
    <location>
        <begin position="54"/>
        <end position="72"/>
    </location>
</feature>
<keyword evidence="1" id="KW-1133">Transmembrane helix</keyword>
<dbReference type="PANTHER" id="PTHR34989:SF1">
    <property type="entry name" value="PROTEIN HDED"/>
    <property type="match status" value="1"/>
</dbReference>